<keyword evidence="7 9" id="KW-0811">Translocation</keyword>
<keyword evidence="8 9" id="KW-0472">Membrane</keyword>
<keyword evidence="4 9" id="KW-0812">Transmembrane</keyword>
<dbReference type="EMBL" id="JACHFM010000003">
    <property type="protein sequence ID" value="MBB5223035.1"/>
    <property type="molecule type" value="Genomic_DNA"/>
</dbReference>
<keyword evidence="11" id="KW-1185">Reference proteome</keyword>
<evidence type="ECO:0000256" key="1">
    <source>
        <dbReference type="ARBA" id="ARBA00004370"/>
    </source>
</evidence>
<evidence type="ECO:0000256" key="5">
    <source>
        <dbReference type="ARBA" id="ARBA00022927"/>
    </source>
</evidence>
<accession>A0A840SR42</accession>
<comment type="function">
    <text evidence="9">Essential subunit of the Sec protein translocation channel SecYEG. Clamps together the 2 halves of SecY. May contact the channel plug during translocation.</text>
</comment>
<evidence type="ECO:0000256" key="7">
    <source>
        <dbReference type="ARBA" id="ARBA00023010"/>
    </source>
</evidence>
<dbReference type="InterPro" id="IPR001901">
    <property type="entry name" value="Translocase_SecE/Sec61-g"/>
</dbReference>
<evidence type="ECO:0000256" key="2">
    <source>
        <dbReference type="ARBA" id="ARBA00022448"/>
    </source>
</evidence>
<comment type="subunit">
    <text evidence="9">Component of the Sec protein translocase complex. Heterotrimer consisting of SecY, SecE and SecG subunits. The heterotrimers can form oligomers, although 1 heterotrimer is thought to be able to translocate proteins. Interacts with the ribosome. Interacts with SecDF, and other proteins may be involved. Interacts with SecA.</text>
</comment>
<name>A0A840SR42_9RHOB</name>
<dbReference type="GO" id="GO:0005886">
    <property type="term" value="C:plasma membrane"/>
    <property type="evidence" value="ECO:0007669"/>
    <property type="project" value="UniProtKB-SubCell"/>
</dbReference>
<dbReference type="GO" id="GO:0006605">
    <property type="term" value="P:protein targeting"/>
    <property type="evidence" value="ECO:0007669"/>
    <property type="project" value="UniProtKB-UniRule"/>
</dbReference>
<dbReference type="GO" id="GO:0008320">
    <property type="term" value="F:protein transmembrane transporter activity"/>
    <property type="evidence" value="ECO:0007669"/>
    <property type="project" value="UniProtKB-UniRule"/>
</dbReference>
<dbReference type="PANTHER" id="PTHR33910:SF1">
    <property type="entry name" value="PROTEIN TRANSLOCASE SUBUNIT SECE"/>
    <property type="match status" value="1"/>
</dbReference>
<evidence type="ECO:0000313" key="11">
    <source>
        <dbReference type="Proteomes" id="UP000549457"/>
    </source>
</evidence>
<dbReference type="RefSeq" id="WP_184151204.1">
    <property type="nucleotide sequence ID" value="NZ_JACHFM010000003.1"/>
</dbReference>
<dbReference type="GO" id="GO:0009306">
    <property type="term" value="P:protein secretion"/>
    <property type="evidence" value="ECO:0007669"/>
    <property type="project" value="UniProtKB-UniRule"/>
</dbReference>
<evidence type="ECO:0000256" key="8">
    <source>
        <dbReference type="ARBA" id="ARBA00023136"/>
    </source>
</evidence>
<dbReference type="NCBIfam" id="TIGR00964">
    <property type="entry name" value="secE_bact"/>
    <property type="match status" value="1"/>
</dbReference>
<dbReference type="PANTHER" id="PTHR33910">
    <property type="entry name" value="PROTEIN TRANSLOCASE SUBUNIT SECE"/>
    <property type="match status" value="1"/>
</dbReference>
<keyword evidence="2 9" id="KW-0813">Transport</keyword>
<comment type="caution">
    <text evidence="10">The sequence shown here is derived from an EMBL/GenBank/DDBJ whole genome shotgun (WGS) entry which is preliminary data.</text>
</comment>
<evidence type="ECO:0000313" key="10">
    <source>
        <dbReference type="EMBL" id="MBB5223035.1"/>
    </source>
</evidence>
<evidence type="ECO:0000256" key="3">
    <source>
        <dbReference type="ARBA" id="ARBA00022475"/>
    </source>
</evidence>
<gene>
    <name evidence="9" type="primary">secE</name>
    <name evidence="10" type="ORF">HNP73_002982</name>
</gene>
<dbReference type="InterPro" id="IPR005807">
    <property type="entry name" value="SecE_bac"/>
</dbReference>
<evidence type="ECO:0000256" key="4">
    <source>
        <dbReference type="ARBA" id="ARBA00022692"/>
    </source>
</evidence>
<keyword evidence="3 9" id="KW-1003">Cell membrane</keyword>
<reference evidence="10 11" key="1">
    <citation type="submission" date="2020-08" db="EMBL/GenBank/DDBJ databases">
        <title>Genomic Encyclopedia of Type Strains, Phase IV (KMG-IV): sequencing the most valuable type-strain genomes for metagenomic binning, comparative biology and taxonomic classification.</title>
        <authorList>
            <person name="Goeker M."/>
        </authorList>
    </citation>
    <scope>NUCLEOTIDE SEQUENCE [LARGE SCALE GENOMIC DNA]</scope>
    <source>
        <strain evidence="10 11">DSM 101730</strain>
    </source>
</reference>
<comment type="subcellular location">
    <subcellularLocation>
        <location evidence="9">Cell membrane</location>
        <topology evidence="9">Single-pass membrane protein</topology>
    </subcellularLocation>
    <subcellularLocation>
        <location evidence="1">Membrane</location>
    </subcellularLocation>
</comment>
<evidence type="ECO:0000256" key="6">
    <source>
        <dbReference type="ARBA" id="ARBA00022989"/>
    </source>
</evidence>
<feature type="transmembrane region" description="Helical" evidence="9">
    <location>
        <begin position="29"/>
        <end position="53"/>
    </location>
</feature>
<dbReference type="Proteomes" id="UP000549457">
    <property type="component" value="Unassembled WGS sequence"/>
</dbReference>
<dbReference type="Pfam" id="PF00584">
    <property type="entry name" value="SecE"/>
    <property type="match status" value="1"/>
</dbReference>
<dbReference type="AlphaFoldDB" id="A0A840SR42"/>
<sequence>MARTNPLQFIQQVRAETAKIVWPTRRETVLTTIMVMIMATVFAIFFFTVDLIIRFGLEAVLKIAS</sequence>
<dbReference type="InterPro" id="IPR038379">
    <property type="entry name" value="SecE_sf"/>
</dbReference>
<keyword evidence="6 9" id="KW-1133">Transmembrane helix</keyword>
<protein>
    <recommendedName>
        <fullName evidence="9">Protein translocase subunit SecE</fullName>
    </recommendedName>
</protein>
<dbReference type="HAMAP" id="MF_00422">
    <property type="entry name" value="SecE"/>
    <property type="match status" value="1"/>
</dbReference>
<organism evidence="10 11">
    <name type="scientific">Amaricoccus macauensis</name>
    <dbReference type="NCBI Taxonomy" id="57001"/>
    <lineage>
        <taxon>Bacteria</taxon>
        <taxon>Pseudomonadati</taxon>
        <taxon>Pseudomonadota</taxon>
        <taxon>Alphaproteobacteria</taxon>
        <taxon>Rhodobacterales</taxon>
        <taxon>Paracoccaceae</taxon>
        <taxon>Amaricoccus</taxon>
    </lineage>
</organism>
<dbReference type="Gene3D" id="1.20.5.1030">
    <property type="entry name" value="Preprotein translocase secy subunit"/>
    <property type="match status" value="1"/>
</dbReference>
<dbReference type="GO" id="GO:0043952">
    <property type="term" value="P:protein transport by the Sec complex"/>
    <property type="evidence" value="ECO:0007669"/>
    <property type="project" value="UniProtKB-UniRule"/>
</dbReference>
<dbReference type="GO" id="GO:0065002">
    <property type="term" value="P:intracellular protein transmembrane transport"/>
    <property type="evidence" value="ECO:0007669"/>
    <property type="project" value="UniProtKB-UniRule"/>
</dbReference>
<proteinExistence type="inferred from homology"/>
<evidence type="ECO:0000256" key="9">
    <source>
        <dbReference type="HAMAP-Rule" id="MF_00422"/>
    </source>
</evidence>
<keyword evidence="5 9" id="KW-0653">Protein transport</keyword>
<comment type="similarity">
    <text evidence="9">Belongs to the SecE/SEC61-gamma family.</text>
</comment>